<protein>
    <submittedName>
        <fullName evidence="4">ATP-binding cassette domain-containing protein</fullName>
    </submittedName>
</protein>
<keyword evidence="5" id="KW-1185">Reference proteome</keyword>
<dbReference type="InterPro" id="IPR017871">
    <property type="entry name" value="ABC_transporter-like_CS"/>
</dbReference>
<dbReference type="PANTHER" id="PTHR43613:SF1">
    <property type="entry name" value="ABC TRANSPORTER, ATP-BINDING PROTEIN"/>
    <property type="match status" value="1"/>
</dbReference>
<dbReference type="AlphaFoldDB" id="A0ABD5SFG5"/>
<evidence type="ECO:0000256" key="2">
    <source>
        <dbReference type="ARBA" id="ARBA00022840"/>
    </source>
</evidence>
<keyword evidence="2 4" id="KW-0067">ATP-binding</keyword>
<feature type="domain" description="ABC transporter" evidence="3">
    <location>
        <begin position="15"/>
        <end position="237"/>
    </location>
</feature>
<dbReference type="PROSITE" id="PS50893">
    <property type="entry name" value="ABC_TRANSPORTER_2"/>
    <property type="match status" value="1"/>
</dbReference>
<dbReference type="Proteomes" id="UP001596383">
    <property type="component" value="Unassembled WGS sequence"/>
</dbReference>
<reference evidence="4 5" key="1">
    <citation type="journal article" date="2019" name="Int. J. Syst. Evol. Microbiol.">
        <title>The Global Catalogue of Microorganisms (GCM) 10K type strain sequencing project: providing services to taxonomists for standard genome sequencing and annotation.</title>
        <authorList>
            <consortium name="The Broad Institute Genomics Platform"/>
            <consortium name="The Broad Institute Genome Sequencing Center for Infectious Disease"/>
            <person name="Wu L."/>
            <person name="Ma J."/>
        </authorList>
    </citation>
    <scope>NUCLEOTIDE SEQUENCE [LARGE SCALE GENOMIC DNA]</scope>
    <source>
        <strain evidence="4 5">LMG 29247</strain>
    </source>
</reference>
<dbReference type="RefSeq" id="WP_273736920.1">
    <property type="nucleotide sequence ID" value="NZ_JAQIVI010000022.1"/>
</dbReference>
<dbReference type="Pfam" id="PF00005">
    <property type="entry name" value="ABC_tran"/>
    <property type="match status" value="1"/>
</dbReference>
<accession>A0ABD5SFG5</accession>
<name>A0ABD5SFG5_9EURY</name>
<evidence type="ECO:0000259" key="3">
    <source>
        <dbReference type="PROSITE" id="PS50893"/>
    </source>
</evidence>
<dbReference type="InterPro" id="IPR027417">
    <property type="entry name" value="P-loop_NTPase"/>
</dbReference>
<proteinExistence type="predicted"/>
<evidence type="ECO:0000256" key="1">
    <source>
        <dbReference type="ARBA" id="ARBA00022741"/>
    </source>
</evidence>
<dbReference type="PROSITE" id="PS00211">
    <property type="entry name" value="ABC_TRANSPORTER_1"/>
    <property type="match status" value="1"/>
</dbReference>
<sequence>MAQSVRETTASTSIVDASNVTKRFGSHEVLTGIDLSIAEGEILLLMGPNGAGKSVFLSCLSGSAHPSSGEIRLFDGLPPVDAQSSMSVMFQGAMADPELTGEENLRFYEDLHPNGTNRWRDLVERLEIGDEIDRLVGEYSGGMRRKIEIAITLTIDVPFYVLDEPTVELDLATIRELHDILLELRADGKTFLVTSHAPLDAQIADRIAFLRDGDIIANGYPDDLFERLPPVLRVRGAVPSENLLVGNRLFRRGDEIRGFLPADVDVKRVELALRDRSGTPLVDTDEPSYTDLFNYYTYIHPLDGSE</sequence>
<dbReference type="EMBL" id="JBHSWV010000022">
    <property type="protein sequence ID" value="MFC6763822.1"/>
    <property type="molecule type" value="Genomic_DNA"/>
</dbReference>
<dbReference type="InterPro" id="IPR003593">
    <property type="entry name" value="AAA+_ATPase"/>
</dbReference>
<comment type="caution">
    <text evidence="4">The sequence shown here is derived from an EMBL/GenBank/DDBJ whole genome shotgun (WGS) entry which is preliminary data.</text>
</comment>
<gene>
    <name evidence="4" type="ORF">ACFQE6_01705</name>
</gene>
<dbReference type="GO" id="GO:0005524">
    <property type="term" value="F:ATP binding"/>
    <property type="evidence" value="ECO:0007669"/>
    <property type="project" value="UniProtKB-KW"/>
</dbReference>
<dbReference type="SMART" id="SM00382">
    <property type="entry name" value="AAA"/>
    <property type="match status" value="1"/>
</dbReference>
<dbReference type="Gene3D" id="3.40.50.300">
    <property type="entry name" value="P-loop containing nucleotide triphosphate hydrolases"/>
    <property type="match status" value="1"/>
</dbReference>
<dbReference type="PANTHER" id="PTHR43613">
    <property type="entry name" value="ABC TRANSPORTER, ATP-BINDING PROTEIN"/>
    <property type="match status" value="1"/>
</dbReference>
<keyword evidence="1" id="KW-0547">Nucleotide-binding</keyword>
<evidence type="ECO:0000313" key="4">
    <source>
        <dbReference type="EMBL" id="MFC6763822.1"/>
    </source>
</evidence>
<evidence type="ECO:0000313" key="5">
    <source>
        <dbReference type="Proteomes" id="UP001596383"/>
    </source>
</evidence>
<organism evidence="4 5">
    <name type="scientific">Natrinema soli</name>
    <dbReference type="NCBI Taxonomy" id="1930624"/>
    <lineage>
        <taxon>Archaea</taxon>
        <taxon>Methanobacteriati</taxon>
        <taxon>Methanobacteriota</taxon>
        <taxon>Stenosarchaea group</taxon>
        <taxon>Halobacteria</taxon>
        <taxon>Halobacteriales</taxon>
        <taxon>Natrialbaceae</taxon>
        <taxon>Natrinema</taxon>
    </lineage>
</organism>
<dbReference type="InterPro" id="IPR003439">
    <property type="entry name" value="ABC_transporter-like_ATP-bd"/>
</dbReference>
<dbReference type="SUPFAM" id="SSF52540">
    <property type="entry name" value="P-loop containing nucleoside triphosphate hydrolases"/>
    <property type="match status" value="1"/>
</dbReference>
<dbReference type="CDD" id="cd03230">
    <property type="entry name" value="ABC_DR_subfamily_A"/>
    <property type="match status" value="1"/>
</dbReference>